<dbReference type="EMBL" id="CACRXK020009076">
    <property type="protein sequence ID" value="CAB4016335.1"/>
    <property type="molecule type" value="Genomic_DNA"/>
</dbReference>
<feature type="non-terminal residue" evidence="1">
    <location>
        <position position="1"/>
    </location>
</feature>
<protein>
    <submittedName>
        <fullName evidence="1">Transient receptor potential cation channel subfamily A member 1</fullName>
    </submittedName>
</protein>
<name>A0A7D9IST1_PARCT</name>
<proteinExistence type="predicted"/>
<evidence type="ECO:0000313" key="2">
    <source>
        <dbReference type="Proteomes" id="UP001152795"/>
    </source>
</evidence>
<sequence length="153" mass="17542">MDYYIRHHQPPGGNSENKVERAQSYIVDGLCGGASLQSGGYLKSFVADSIDKVFLFDKEYIDEYLSKPKNTVVPGYHYHQRLEKCLESRCRKGEKCLEFVKFECQSETEGVICDFCDGKDWVGPHVTYVSEPIPDESKLPVFHFLHVRDTPLE</sequence>
<gene>
    <name evidence="1" type="ORF">PACLA_8A063502</name>
</gene>
<organism evidence="1 2">
    <name type="scientific">Paramuricea clavata</name>
    <name type="common">Red gorgonian</name>
    <name type="synonym">Violescent sea-whip</name>
    <dbReference type="NCBI Taxonomy" id="317549"/>
    <lineage>
        <taxon>Eukaryota</taxon>
        <taxon>Metazoa</taxon>
        <taxon>Cnidaria</taxon>
        <taxon>Anthozoa</taxon>
        <taxon>Octocorallia</taxon>
        <taxon>Malacalcyonacea</taxon>
        <taxon>Plexauridae</taxon>
        <taxon>Paramuricea</taxon>
    </lineage>
</organism>
<dbReference type="AlphaFoldDB" id="A0A7D9IST1"/>
<keyword evidence="1" id="KW-0675">Receptor</keyword>
<comment type="caution">
    <text evidence="1">The sequence shown here is derived from an EMBL/GenBank/DDBJ whole genome shotgun (WGS) entry which is preliminary data.</text>
</comment>
<dbReference type="Proteomes" id="UP001152795">
    <property type="component" value="Unassembled WGS sequence"/>
</dbReference>
<reference evidence="1" key="1">
    <citation type="submission" date="2020-04" db="EMBL/GenBank/DDBJ databases">
        <authorList>
            <person name="Alioto T."/>
            <person name="Alioto T."/>
            <person name="Gomez Garrido J."/>
        </authorList>
    </citation>
    <scope>NUCLEOTIDE SEQUENCE</scope>
    <source>
        <strain evidence="1">A484AB</strain>
    </source>
</reference>
<evidence type="ECO:0000313" key="1">
    <source>
        <dbReference type="EMBL" id="CAB4016335.1"/>
    </source>
</evidence>
<accession>A0A7D9IST1</accession>
<keyword evidence="2" id="KW-1185">Reference proteome</keyword>